<evidence type="ECO:0000313" key="2">
    <source>
        <dbReference type="Proteomes" id="UP001623348"/>
    </source>
</evidence>
<dbReference type="AlphaFoldDB" id="A0ABC9XGU5"/>
<accession>A0ABC9XGU5</accession>
<organism evidence="1 2">
    <name type="scientific">Grus japonensis</name>
    <name type="common">Japanese crane</name>
    <name type="synonym">Red-crowned crane</name>
    <dbReference type="NCBI Taxonomy" id="30415"/>
    <lineage>
        <taxon>Eukaryota</taxon>
        <taxon>Metazoa</taxon>
        <taxon>Chordata</taxon>
        <taxon>Craniata</taxon>
        <taxon>Vertebrata</taxon>
        <taxon>Euteleostomi</taxon>
        <taxon>Archelosauria</taxon>
        <taxon>Archosauria</taxon>
        <taxon>Dinosauria</taxon>
        <taxon>Saurischia</taxon>
        <taxon>Theropoda</taxon>
        <taxon>Coelurosauria</taxon>
        <taxon>Aves</taxon>
        <taxon>Neognathae</taxon>
        <taxon>Neoaves</taxon>
        <taxon>Gruiformes</taxon>
        <taxon>Gruidae</taxon>
        <taxon>Grus</taxon>
    </lineage>
</organism>
<protein>
    <submittedName>
        <fullName evidence="1">Uncharacterized protein</fullName>
    </submittedName>
</protein>
<dbReference type="EMBL" id="BAAFJT010000016">
    <property type="protein sequence ID" value="GAB0196913.1"/>
    <property type="molecule type" value="Genomic_DNA"/>
</dbReference>
<evidence type="ECO:0000313" key="1">
    <source>
        <dbReference type="EMBL" id="GAB0196913.1"/>
    </source>
</evidence>
<comment type="caution">
    <text evidence="1">The sequence shown here is derived from an EMBL/GenBank/DDBJ whole genome shotgun (WGS) entry which is preliminary data.</text>
</comment>
<keyword evidence="2" id="KW-1185">Reference proteome</keyword>
<gene>
    <name evidence="1" type="ORF">GRJ2_002156600</name>
</gene>
<dbReference type="Proteomes" id="UP001623348">
    <property type="component" value="Unassembled WGS sequence"/>
</dbReference>
<proteinExistence type="predicted"/>
<sequence>MQVWIREGARELIWYGEREKRETNLKTFAHFMGPRKLFCTESAWDRVPRRRSDQAQLALQNDKELKE</sequence>
<name>A0ABC9XGU5_GRUJA</name>
<reference evidence="1 2" key="1">
    <citation type="submission" date="2024-06" db="EMBL/GenBank/DDBJ databases">
        <title>The draft genome of Grus japonensis, version 3.</title>
        <authorList>
            <person name="Nabeshima K."/>
            <person name="Suzuki S."/>
            <person name="Onuma M."/>
        </authorList>
    </citation>
    <scope>NUCLEOTIDE SEQUENCE [LARGE SCALE GENOMIC DNA]</scope>
    <source>
        <strain evidence="1 2">451A</strain>
    </source>
</reference>